<dbReference type="InterPro" id="IPR029063">
    <property type="entry name" value="SAM-dependent_MTases_sf"/>
</dbReference>
<dbReference type="GO" id="GO:0008757">
    <property type="term" value="F:S-adenosylmethionine-dependent methyltransferase activity"/>
    <property type="evidence" value="ECO:0007669"/>
    <property type="project" value="InterPro"/>
</dbReference>
<dbReference type="SUPFAM" id="SSF53335">
    <property type="entry name" value="S-adenosyl-L-methionine-dependent methyltransferases"/>
    <property type="match status" value="1"/>
</dbReference>
<protein>
    <recommendedName>
        <fullName evidence="1">Methyltransferase type 11 domain-containing protein</fullName>
    </recommendedName>
</protein>
<reference evidence="2" key="1">
    <citation type="submission" date="2021-01" db="UniProtKB">
        <authorList>
            <consortium name="EnsemblMetazoa"/>
        </authorList>
    </citation>
    <scope>IDENTIFICATION</scope>
</reference>
<feature type="domain" description="Methyltransferase type 11" evidence="1">
    <location>
        <begin position="72"/>
        <end position="168"/>
    </location>
</feature>
<dbReference type="OrthoDB" id="5946438at2759"/>
<evidence type="ECO:0000313" key="2">
    <source>
        <dbReference type="EnsemblMetazoa" id="CLYHEMP005768.1"/>
    </source>
</evidence>
<dbReference type="Gene3D" id="3.40.50.150">
    <property type="entry name" value="Vaccinia Virus protein VP39"/>
    <property type="match status" value="1"/>
</dbReference>
<name>A0A7M5U3H8_9CNID</name>
<organism evidence="2 3">
    <name type="scientific">Clytia hemisphaerica</name>
    <dbReference type="NCBI Taxonomy" id="252671"/>
    <lineage>
        <taxon>Eukaryota</taxon>
        <taxon>Metazoa</taxon>
        <taxon>Cnidaria</taxon>
        <taxon>Hydrozoa</taxon>
        <taxon>Hydroidolina</taxon>
        <taxon>Leptothecata</taxon>
        <taxon>Obeliida</taxon>
        <taxon>Clytiidae</taxon>
        <taxon>Clytia</taxon>
    </lineage>
</organism>
<dbReference type="RefSeq" id="XP_066911818.1">
    <property type="nucleotide sequence ID" value="XM_067055717.1"/>
</dbReference>
<dbReference type="CDD" id="cd02440">
    <property type="entry name" value="AdoMet_MTases"/>
    <property type="match status" value="1"/>
</dbReference>
<dbReference type="Proteomes" id="UP000594262">
    <property type="component" value="Unplaced"/>
</dbReference>
<keyword evidence="3" id="KW-1185">Reference proteome</keyword>
<evidence type="ECO:0000259" key="1">
    <source>
        <dbReference type="Pfam" id="PF08241"/>
    </source>
</evidence>
<evidence type="ECO:0000313" key="3">
    <source>
        <dbReference type="Proteomes" id="UP000594262"/>
    </source>
</evidence>
<dbReference type="EnsemblMetazoa" id="CLYHEMT005768.1">
    <property type="protein sequence ID" value="CLYHEMP005768.1"/>
    <property type="gene ID" value="CLYHEMG005768"/>
</dbReference>
<dbReference type="InterPro" id="IPR013216">
    <property type="entry name" value="Methyltransf_11"/>
</dbReference>
<dbReference type="Pfam" id="PF08241">
    <property type="entry name" value="Methyltransf_11"/>
    <property type="match status" value="1"/>
</dbReference>
<dbReference type="AlphaFoldDB" id="A0A7M5U3H8"/>
<dbReference type="GeneID" id="136799039"/>
<sequence length="221" mass="24727">MATEAKDKFFSGFEEARQAGKIIDYYNNTASVYNEALEQAGYTDTTLFCSNLLKEYLSGERGENKIAELEILDLGCGSGLTGVALQKVGFKLIDGVDPADKMLQVAREKSVYRNLSNGIITDTEKLSCFQDELYDGLLCGGCFTVGHIKFNNGMPEVLRVLRKGGVAVYTISSKMDSAVILNEHMPFFLRKQCEMLRVEKRFYYSGSNDKSYCDVYVIKKL</sequence>
<accession>A0A7M5U3H8</accession>
<proteinExistence type="predicted"/>